<dbReference type="AlphaFoldDB" id="A0AAN7S7F3"/>
<protein>
    <recommendedName>
        <fullName evidence="10">Ninjurin 2</fullName>
    </recommendedName>
</protein>
<dbReference type="EMBL" id="JAUNZN010000001">
    <property type="protein sequence ID" value="KAK4831095.1"/>
    <property type="molecule type" value="Genomic_DNA"/>
</dbReference>
<reference evidence="8 9" key="1">
    <citation type="journal article" date="2023" name="J. Hered.">
        <title>Chromosome-level genome of the wood stork (Mycteria americana) provides insight into avian chromosome evolution.</title>
        <authorList>
            <person name="Flamio R. Jr."/>
            <person name="Ramstad K.M."/>
        </authorList>
    </citation>
    <scope>NUCLEOTIDE SEQUENCE [LARGE SCALE GENOMIC DNA]</scope>
    <source>
        <strain evidence="8">JAX WOST 10</strain>
    </source>
</reference>
<name>A0AAN7S7F3_MYCAM</name>
<evidence type="ECO:0000256" key="7">
    <source>
        <dbReference type="SAM" id="Phobius"/>
    </source>
</evidence>
<evidence type="ECO:0000256" key="1">
    <source>
        <dbReference type="ARBA" id="ARBA00004141"/>
    </source>
</evidence>
<dbReference type="Pfam" id="PF04923">
    <property type="entry name" value="Ninjurin"/>
    <property type="match status" value="2"/>
</dbReference>
<keyword evidence="6 7" id="KW-0472">Membrane</keyword>
<accession>A0AAN7S7F3</accession>
<sequence length="194" mass="21366">MWFLLSPQGMNPHLRINGPMNINHYATKKSVAESMLDVALFMANVTQLKAVLEQGASFQYYATLIVLISISLFFQVVIGILLIITGQAVAPVKFLGLFPQLCGHSAQGHHGHLPGREGLQGLGDLESSYKSPFLFASYCTARLNLNDVAKQPRLNILNNAATALIFITVILNIFITAFGVQKTGLYPTRNFRPY</sequence>
<keyword evidence="9" id="KW-1185">Reference proteome</keyword>
<dbReference type="GO" id="GO:0016020">
    <property type="term" value="C:membrane"/>
    <property type="evidence" value="ECO:0007669"/>
    <property type="project" value="UniProtKB-SubCell"/>
</dbReference>
<dbReference type="GO" id="GO:0007155">
    <property type="term" value="P:cell adhesion"/>
    <property type="evidence" value="ECO:0007669"/>
    <property type="project" value="UniProtKB-KW"/>
</dbReference>
<dbReference type="Proteomes" id="UP001333110">
    <property type="component" value="Unassembled WGS sequence"/>
</dbReference>
<keyword evidence="5 7" id="KW-1133">Transmembrane helix</keyword>
<organism evidence="8 9">
    <name type="scientific">Mycteria americana</name>
    <name type="common">Wood stork</name>
    <dbReference type="NCBI Taxonomy" id="33587"/>
    <lineage>
        <taxon>Eukaryota</taxon>
        <taxon>Metazoa</taxon>
        <taxon>Chordata</taxon>
        <taxon>Craniata</taxon>
        <taxon>Vertebrata</taxon>
        <taxon>Euteleostomi</taxon>
        <taxon>Archelosauria</taxon>
        <taxon>Archosauria</taxon>
        <taxon>Dinosauria</taxon>
        <taxon>Saurischia</taxon>
        <taxon>Theropoda</taxon>
        <taxon>Coelurosauria</taxon>
        <taxon>Aves</taxon>
        <taxon>Neognathae</taxon>
        <taxon>Neoaves</taxon>
        <taxon>Aequornithes</taxon>
        <taxon>Ciconiiformes</taxon>
        <taxon>Ciconiidae</taxon>
        <taxon>Mycteria</taxon>
    </lineage>
</organism>
<evidence type="ECO:0008006" key="10">
    <source>
        <dbReference type="Google" id="ProtNLM"/>
    </source>
</evidence>
<evidence type="ECO:0000256" key="4">
    <source>
        <dbReference type="ARBA" id="ARBA00022889"/>
    </source>
</evidence>
<evidence type="ECO:0000256" key="2">
    <source>
        <dbReference type="ARBA" id="ARBA00008141"/>
    </source>
</evidence>
<proteinExistence type="inferred from homology"/>
<evidence type="ECO:0000313" key="9">
    <source>
        <dbReference type="Proteomes" id="UP001333110"/>
    </source>
</evidence>
<feature type="transmembrane region" description="Helical" evidence="7">
    <location>
        <begin position="58"/>
        <end position="84"/>
    </location>
</feature>
<evidence type="ECO:0000256" key="6">
    <source>
        <dbReference type="ARBA" id="ARBA00023136"/>
    </source>
</evidence>
<comment type="caution">
    <text evidence="8">The sequence shown here is derived from an EMBL/GenBank/DDBJ whole genome shotgun (WGS) entry which is preliminary data.</text>
</comment>
<comment type="subcellular location">
    <subcellularLocation>
        <location evidence="1">Membrane</location>
        <topology evidence="1">Multi-pass membrane protein</topology>
    </subcellularLocation>
</comment>
<dbReference type="InterPro" id="IPR007007">
    <property type="entry name" value="Ninjurin"/>
</dbReference>
<comment type="similarity">
    <text evidence="2">Belongs to the ninjurin family.</text>
</comment>
<dbReference type="GO" id="GO:0042246">
    <property type="term" value="P:tissue regeneration"/>
    <property type="evidence" value="ECO:0007669"/>
    <property type="project" value="InterPro"/>
</dbReference>
<evidence type="ECO:0000256" key="5">
    <source>
        <dbReference type="ARBA" id="ARBA00022989"/>
    </source>
</evidence>
<keyword evidence="4" id="KW-0130">Cell adhesion</keyword>
<gene>
    <name evidence="8" type="ORF">QYF61_015293</name>
</gene>
<keyword evidence="3 7" id="KW-0812">Transmembrane</keyword>
<evidence type="ECO:0000313" key="8">
    <source>
        <dbReference type="EMBL" id="KAK4831095.1"/>
    </source>
</evidence>
<feature type="transmembrane region" description="Helical" evidence="7">
    <location>
        <begin position="160"/>
        <end position="180"/>
    </location>
</feature>
<dbReference type="PANTHER" id="PTHR12316:SF24">
    <property type="entry name" value="NINJURIN-2"/>
    <property type="match status" value="1"/>
</dbReference>
<evidence type="ECO:0000256" key="3">
    <source>
        <dbReference type="ARBA" id="ARBA00022692"/>
    </source>
</evidence>
<dbReference type="PANTHER" id="PTHR12316">
    <property type="entry name" value="NINJURIN-RELATED"/>
    <property type="match status" value="1"/>
</dbReference>